<dbReference type="Gene3D" id="1.10.10.60">
    <property type="entry name" value="Homeodomain-like"/>
    <property type="match status" value="1"/>
</dbReference>
<dbReference type="PROSITE" id="PS50977">
    <property type="entry name" value="HTH_TETR_2"/>
    <property type="match status" value="1"/>
</dbReference>
<accession>A0A8J3TMP3</accession>
<dbReference type="InterPro" id="IPR004111">
    <property type="entry name" value="Repressor_TetR_C"/>
</dbReference>
<evidence type="ECO:0000313" key="6">
    <source>
        <dbReference type="EMBL" id="GII28017.1"/>
    </source>
</evidence>
<proteinExistence type="predicted"/>
<dbReference type="SUPFAM" id="SSF48498">
    <property type="entry name" value="Tetracyclin repressor-like, C-terminal domain"/>
    <property type="match status" value="1"/>
</dbReference>
<evidence type="ECO:0000256" key="2">
    <source>
        <dbReference type="ARBA" id="ARBA00023125"/>
    </source>
</evidence>
<evidence type="ECO:0000313" key="7">
    <source>
        <dbReference type="Proteomes" id="UP000650628"/>
    </source>
</evidence>
<dbReference type="InterPro" id="IPR036271">
    <property type="entry name" value="Tet_transcr_reg_TetR-rel_C_sf"/>
</dbReference>
<dbReference type="GO" id="GO:0045892">
    <property type="term" value="P:negative regulation of DNA-templated transcription"/>
    <property type="evidence" value="ECO:0007669"/>
    <property type="project" value="InterPro"/>
</dbReference>
<dbReference type="Gene3D" id="1.10.357.10">
    <property type="entry name" value="Tetracycline Repressor, domain 2"/>
    <property type="match status" value="1"/>
</dbReference>
<evidence type="ECO:0000259" key="5">
    <source>
        <dbReference type="PROSITE" id="PS50977"/>
    </source>
</evidence>
<keyword evidence="2 4" id="KW-0238">DNA-binding</keyword>
<dbReference type="Pfam" id="PF00440">
    <property type="entry name" value="TetR_N"/>
    <property type="match status" value="1"/>
</dbReference>
<dbReference type="Pfam" id="PF02909">
    <property type="entry name" value="TetR_C_1"/>
    <property type="match status" value="1"/>
</dbReference>
<dbReference type="AlphaFoldDB" id="A0A8J3TMP3"/>
<dbReference type="EMBL" id="BOOO01000007">
    <property type="protein sequence ID" value="GII28017.1"/>
    <property type="molecule type" value="Genomic_DNA"/>
</dbReference>
<dbReference type="InterPro" id="IPR009057">
    <property type="entry name" value="Homeodomain-like_sf"/>
</dbReference>
<sequence>MAAAGIRIADAEGLDAVSMRRIAAELGTGTTSLYRYVSKKDDVLELMGDEVMGELRGTTLSGDWRADLRTIARLLRQTGLRHPWLPALSSGRANHGPNSLHWMELTLSVFDGMDLDTDEMLANLGTLSAFVLGHVLGELGDQEAARRSGLTHEQWLEQQGEYGPTIVNSGLYPRFTRVIIEAETPHAADRQDRGFEAGLERILDGLAAHLPAQS</sequence>
<gene>
    <name evidence="6" type="ORF">Pmi06nite_14590</name>
</gene>
<evidence type="ECO:0000256" key="1">
    <source>
        <dbReference type="ARBA" id="ARBA00023015"/>
    </source>
</evidence>
<dbReference type="InterPro" id="IPR001647">
    <property type="entry name" value="HTH_TetR"/>
</dbReference>
<keyword evidence="7" id="KW-1185">Reference proteome</keyword>
<dbReference type="PANTHER" id="PTHR30055">
    <property type="entry name" value="HTH-TYPE TRANSCRIPTIONAL REGULATOR RUTR"/>
    <property type="match status" value="1"/>
</dbReference>
<keyword evidence="1" id="KW-0805">Transcription regulation</keyword>
<feature type="DNA-binding region" description="H-T-H motif" evidence="4">
    <location>
        <begin position="18"/>
        <end position="37"/>
    </location>
</feature>
<organism evidence="6 7">
    <name type="scientific">Planotetraspora mira</name>
    <dbReference type="NCBI Taxonomy" id="58121"/>
    <lineage>
        <taxon>Bacteria</taxon>
        <taxon>Bacillati</taxon>
        <taxon>Actinomycetota</taxon>
        <taxon>Actinomycetes</taxon>
        <taxon>Streptosporangiales</taxon>
        <taxon>Streptosporangiaceae</taxon>
        <taxon>Planotetraspora</taxon>
    </lineage>
</organism>
<keyword evidence="3" id="KW-0804">Transcription</keyword>
<name>A0A8J3TMP3_9ACTN</name>
<dbReference type="Proteomes" id="UP000650628">
    <property type="component" value="Unassembled WGS sequence"/>
</dbReference>
<dbReference type="SUPFAM" id="SSF46689">
    <property type="entry name" value="Homeodomain-like"/>
    <property type="match status" value="1"/>
</dbReference>
<evidence type="ECO:0000256" key="4">
    <source>
        <dbReference type="PROSITE-ProRule" id="PRU00335"/>
    </source>
</evidence>
<reference evidence="6 7" key="1">
    <citation type="submission" date="2021-01" db="EMBL/GenBank/DDBJ databases">
        <title>Whole genome shotgun sequence of Planotetraspora mira NBRC 15435.</title>
        <authorList>
            <person name="Komaki H."/>
            <person name="Tamura T."/>
        </authorList>
    </citation>
    <scope>NUCLEOTIDE SEQUENCE [LARGE SCALE GENOMIC DNA]</scope>
    <source>
        <strain evidence="6 7">NBRC 15435</strain>
    </source>
</reference>
<dbReference type="GO" id="GO:0003700">
    <property type="term" value="F:DNA-binding transcription factor activity"/>
    <property type="evidence" value="ECO:0007669"/>
    <property type="project" value="TreeGrafter"/>
</dbReference>
<dbReference type="InterPro" id="IPR050109">
    <property type="entry name" value="HTH-type_TetR-like_transc_reg"/>
</dbReference>
<feature type="domain" description="HTH tetR-type" evidence="5">
    <location>
        <begin position="1"/>
        <end position="55"/>
    </location>
</feature>
<dbReference type="GO" id="GO:0000976">
    <property type="term" value="F:transcription cis-regulatory region binding"/>
    <property type="evidence" value="ECO:0007669"/>
    <property type="project" value="TreeGrafter"/>
</dbReference>
<protein>
    <submittedName>
        <fullName evidence="6">TetR family transcriptional regulator</fullName>
    </submittedName>
</protein>
<comment type="caution">
    <text evidence="6">The sequence shown here is derived from an EMBL/GenBank/DDBJ whole genome shotgun (WGS) entry which is preliminary data.</text>
</comment>
<dbReference type="PANTHER" id="PTHR30055:SF151">
    <property type="entry name" value="TRANSCRIPTIONAL REGULATORY PROTEIN"/>
    <property type="match status" value="1"/>
</dbReference>
<evidence type="ECO:0000256" key="3">
    <source>
        <dbReference type="ARBA" id="ARBA00023163"/>
    </source>
</evidence>